<evidence type="ECO:0000313" key="1">
    <source>
        <dbReference type="EMBL" id="BAW16681.1"/>
    </source>
</evidence>
<dbReference type="AlphaFoldDB" id="A0AAD1FJL3"/>
<organism evidence="1 2">
    <name type="scientific">Streptococcus intermedius</name>
    <dbReference type="NCBI Taxonomy" id="1338"/>
    <lineage>
        <taxon>Bacteria</taxon>
        <taxon>Bacillati</taxon>
        <taxon>Bacillota</taxon>
        <taxon>Bacilli</taxon>
        <taxon>Lactobacillales</taxon>
        <taxon>Streptococcaceae</taxon>
        <taxon>Streptococcus</taxon>
        <taxon>Streptococcus anginosus group</taxon>
    </lineage>
</organism>
<reference evidence="1 2" key="1">
    <citation type="journal article" date="2017" name="Infect. Immun.">
        <title>Characterization of the Pathogenicity of Streptococcus intermedius TYG1620 Isolated from a Human Brain Abscess Based on the Complete Genome Sequence with Transcriptome Analysis and Transposon Mutagenesis in a Murine Subcutaneous Abscess Model.</title>
        <authorList>
            <person name="Hasegawa N."/>
            <person name="Sekizuka T."/>
            <person name="Sugi Y."/>
            <person name="Kawakami N."/>
            <person name="Ogasawara Y."/>
            <person name="Kato K."/>
            <person name="Yamashita A."/>
            <person name="Takeuchi F."/>
            <person name="Kuroda M."/>
        </authorList>
    </citation>
    <scope>NUCLEOTIDE SEQUENCE [LARGE SCALE GENOMIC DNA]</scope>
    <source>
        <strain evidence="1 2">TYG1620</strain>
    </source>
</reference>
<gene>
    <name evidence="1" type="ORF">SITYG_06960</name>
</gene>
<accession>A0AAD1FJL3</accession>
<name>A0AAD1FJL3_STRIT</name>
<dbReference type="Proteomes" id="UP000217792">
    <property type="component" value="Chromosome"/>
</dbReference>
<evidence type="ECO:0000313" key="2">
    <source>
        <dbReference type="Proteomes" id="UP000217792"/>
    </source>
</evidence>
<sequence>MKKKVIVGIVSILVLVSGGIFYMTHSTLNSHDDVSNVLDEKGVKLYKHGFRLLEEQIATYIKDHYAGVRKIEFSPIFIQGDNKHSMFNANIVPAIYDKHGKKAILGGDIGNTGYENYGLLAGLHLDFNGADKEVIELEVEGQDVDVSGSKHLPNKAKLTSSKKIDENIEALVKDGQLKEVVKNDSGSPKAEVVYNTEIKKGKYWKWR</sequence>
<proteinExistence type="predicted"/>
<protein>
    <submittedName>
        <fullName evidence="1">Uncharacterized protein</fullName>
    </submittedName>
</protein>
<dbReference type="EMBL" id="AP014880">
    <property type="protein sequence ID" value="BAW16681.1"/>
    <property type="molecule type" value="Genomic_DNA"/>
</dbReference>
<dbReference type="RefSeq" id="WP_096362681.1">
    <property type="nucleotide sequence ID" value="NZ_AP014880.1"/>
</dbReference>